<dbReference type="Proteomes" id="UP001177744">
    <property type="component" value="Unassembled WGS sequence"/>
</dbReference>
<feature type="compositionally biased region" description="Basic and acidic residues" evidence="1">
    <location>
        <begin position="9"/>
        <end position="32"/>
    </location>
</feature>
<proteinExistence type="predicted"/>
<evidence type="ECO:0000313" key="2">
    <source>
        <dbReference type="EMBL" id="KAK1332324.1"/>
    </source>
</evidence>
<organism evidence="2 3">
    <name type="scientific">Cnephaeus nilssonii</name>
    <name type="common">Northern bat</name>
    <name type="synonym">Eptesicus nilssonii</name>
    <dbReference type="NCBI Taxonomy" id="3371016"/>
    <lineage>
        <taxon>Eukaryota</taxon>
        <taxon>Metazoa</taxon>
        <taxon>Chordata</taxon>
        <taxon>Craniata</taxon>
        <taxon>Vertebrata</taxon>
        <taxon>Euteleostomi</taxon>
        <taxon>Mammalia</taxon>
        <taxon>Eutheria</taxon>
        <taxon>Laurasiatheria</taxon>
        <taxon>Chiroptera</taxon>
        <taxon>Yangochiroptera</taxon>
        <taxon>Vespertilionidae</taxon>
        <taxon>Cnephaeus</taxon>
    </lineage>
</organism>
<comment type="caution">
    <text evidence="2">The sequence shown here is derived from an EMBL/GenBank/DDBJ whole genome shotgun (WGS) entry which is preliminary data.</text>
</comment>
<name>A0AA40LI08_CNENI</name>
<protein>
    <submittedName>
        <fullName evidence="2">Uncharacterized protein</fullName>
    </submittedName>
</protein>
<reference evidence="2" key="1">
    <citation type="submission" date="2023-06" db="EMBL/GenBank/DDBJ databases">
        <title>Reference genome for the Northern bat (Eptesicus nilssonii), a most northern bat species.</title>
        <authorList>
            <person name="Laine V.N."/>
            <person name="Pulliainen A.T."/>
            <person name="Lilley T.M."/>
        </authorList>
    </citation>
    <scope>NUCLEOTIDE SEQUENCE</scope>
    <source>
        <strain evidence="2">BLF_Eptnil</strain>
        <tissue evidence="2">Kidney</tissue>
    </source>
</reference>
<dbReference type="EMBL" id="JAULJE010000018">
    <property type="protein sequence ID" value="KAK1332324.1"/>
    <property type="molecule type" value="Genomic_DNA"/>
</dbReference>
<feature type="region of interest" description="Disordered" evidence="1">
    <location>
        <begin position="1"/>
        <end position="49"/>
    </location>
</feature>
<evidence type="ECO:0000313" key="3">
    <source>
        <dbReference type="Proteomes" id="UP001177744"/>
    </source>
</evidence>
<dbReference type="AlphaFoldDB" id="A0AA40LI08"/>
<sequence length="177" mass="19834">MPELELSPEEQHPRADPGPRIPEHEDGEEHGHTPTFTSHRVAPLSGRGPSKVGELGACLLRHQRTGTQLHCEKQKRTSFRTTFWMKPGLQPWDRGSHCSCEDGIEAAAAAAKIYSCTNFVHQASSMVPYEKIAAAALQLRLKSENCTDTDTHGLLKDFLMYPQSKHQFSIWMVAHHL</sequence>
<gene>
    <name evidence="2" type="ORF">QTO34_006997</name>
</gene>
<keyword evidence="3" id="KW-1185">Reference proteome</keyword>
<accession>A0AA40LI08</accession>
<evidence type="ECO:0000256" key="1">
    <source>
        <dbReference type="SAM" id="MobiDB-lite"/>
    </source>
</evidence>